<accession>A0AAN8G8X1</accession>
<evidence type="ECO:0000256" key="1">
    <source>
        <dbReference type="RuleBase" id="RU368002"/>
    </source>
</evidence>
<keyword evidence="1" id="KW-0012">Acyltransferase</keyword>
<evidence type="ECO:0000313" key="4">
    <source>
        <dbReference type="Proteomes" id="UP001347796"/>
    </source>
</evidence>
<reference evidence="3 4" key="1">
    <citation type="submission" date="2024-01" db="EMBL/GenBank/DDBJ databases">
        <title>The genome of the rayed Mediterranean limpet Patella caerulea (Linnaeus, 1758).</title>
        <authorList>
            <person name="Anh-Thu Weber A."/>
            <person name="Halstead-Nussloch G."/>
        </authorList>
    </citation>
    <scope>NUCLEOTIDE SEQUENCE [LARGE SCALE GENOMIC DNA]</scope>
    <source>
        <strain evidence="3">AATW-2023a</strain>
        <tissue evidence="3">Whole specimen</tissue>
    </source>
</reference>
<dbReference type="Proteomes" id="UP001347796">
    <property type="component" value="Unassembled WGS sequence"/>
</dbReference>
<dbReference type="Gene3D" id="3.40.630.30">
    <property type="match status" value="1"/>
</dbReference>
<dbReference type="InterPro" id="IPR010313">
    <property type="entry name" value="Glycine_N-acyltransferase"/>
</dbReference>
<comment type="similarity">
    <text evidence="1">Belongs to the glycine N-acyltransferase family.</text>
</comment>
<evidence type="ECO:0000313" key="3">
    <source>
        <dbReference type="EMBL" id="KAK6168223.1"/>
    </source>
</evidence>
<proteinExistence type="inferred from homology"/>
<feature type="domain" description="N-acetyltransferase" evidence="2">
    <location>
        <begin position="151"/>
        <end position="284"/>
    </location>
</feature>
<protein>
    <recommendedName>
        <fullName evidence="1">Glycine N-acyltransferase-like protein</fullName>
        <ecNumber evidence="1">2.3.1.-</ecNumber>
    </recommendedName>
</protein>
<dbReference type="InterPro" id="IPR013653">
    <property type="entry name" value="GCN5-like_dom"/>
</dbReference>
<dbReference type="PROSITE" id="PS51186">
    <property type="entry name" value="GNAT"/>
    <property type="match status" value="1"/>
</dbReference>
<dbReference type="EMBL" id="JAZGQO010000018">
    <property type="protein sequence ID" value="KAK6168223.1"/>
    <property type="molecule type" value="Genomic_DNA"/>
</dbReference>
<dbReference type="EC" id="2.3.1.-" evidence="1"/>
<dbReference type="AlphaFoldDB" id="A0AAN8G8X1"/>
<dbReference type="InterPro" id="IPR016181">
    <property type="entry name" value="Acyl_CoA_acyltransferase"/>
</dbReference>
<evidence type="ECO:0000259" key="2">
    <source>
        <dbReference type="PROSITE" id="PS51186"/>
    </source>
</evidence>
<sequence>MSVTLRKTLLPSLLERLQEYFPDSLKICGEIRCLIQEKWWQYSGYDVVVDKWPDFTTVIVKPDDTANQLLYRKYQHSVFTSDKVNLKQMLKVPGVINWKKEMRFSAISETLFDVLKEASRENGGELYVLPTAHVWSTDLNKLKIIPVPAGFHLTTLKVAQAEFVAEIWDGSGDGTAEYIQALIKDYTSLALYNETHNLIGYMLETNYDTMGMLYVKEEYRGQGFSKILVSNLSKLLLESGRMANVYIDSGNVVSAKLHKDLGFEMQDGCYSWLKYIPDRLVHSD</sequence>
<dbReference type="InterPro" id="IPR000182">
    <property type="entry name" value="GNAT_dom"/>
</dbReference>
<dbReference type="SUPFAM" id="SSF55729">
    <property type="entry name" value="Acyl-CoA N-acyltransferases (Nat)"/>
    <property type="match status" value="1"/>
</dbReference>
<dbReference type="InterPro" id="IPR015938">
    <property type="entry name" value="Glycine_N-acyltransferase_N"/>
</dbReference>
<dbReference type="Pfam" id="PF08445">
    <property type="entry name" value="FR47"/>
    <property type="match status" value="1"/>
</dbReference>
<keyword evidence="1" id="KW-0808">Transferase</keyword>
<organism evidence="3 4">
    <name type="scientific">Patella caerulea</name>
    <name type="common">Rayed Mediterranean limpet</name>
    <dbReference type="NCBI Taxonomy" id="87958"/>
    <lineage>
        <taxon>Eukaryota</taxon>
        <taxon>Metazoa</taxon>
        <taxon>Spiralia</taxon>
        <taxon>Lophotrochozoa</taxon>
        <taxon>Mollusca</taxon>
        <taxon>Gastropoda</taxon>
        <taxon>Patellogastropoda</taxon>
        <taxon>Patelloidea</taxon>
        <taxon>Patellidae</taxon>
        <taxon>Patella</taxon>
    </lineage>
</organism>
<dbReference type="PANTHER" id="PTHR15298">
    <property type="entry name" value="L-COA N-ACYLTRANSFERASE-RELATED"/>
    <property type="match status" value="1"/>
</dbReference>
<keyword evidence="4" id="KW-1185">Reference proteome</keyword>
<dbReference type="Pfam" id="PF06021">
    <property type="entry name" value="Gly_acyl_tr_N"/>
    <property type="match status" value="1"/>
</dbReference>
<dbReference type="GO" id="GO:0005739">
    <property type="term" value="C:mitochondrion"/>
    <property type="evidence" value="ECO:0007669"/>
    <property type="project" value="InterPro"/>
</dbReference>
<dbReference type="PANTHER" id="PTHR15298:SF1">
    <property type="entry name" value="GLYCINE N-ACYLTRANSFERASE-LIKE PROTEIN"/>
    <property type="match status" value="1"/>
</dbReference>
<gene>
    <name evidence="3" type="ORF">SNE40_022094</name>
</gene>
<comment type="caution">
    <text evidence="3">The sequence shown here is derived from an EMBL/GenBank/DDBJ whole genome shotgun (WGS) entry which is preliminary data.</text>
</comment>
<dbReference type="GO" id="GO:0047961">
    <property type="term" value="F:glycine N-acyltransferase activity"/>
    <property type="evidence" value="ECO:0007669"/>
    <property type="project" value="InterPro"/>
</dbReference>
<name>A0AAN8G8X1_PATCE</name>